<comment type="caution">
    <text evidence="2">The sequence shown here is derived from an EMBL/GenBank/DDBJ whole genome shotgun (WGS) entry which is preliminary data.</text>
</comment>
<proteinExistence type="predicted"/>
<accession>A6DFW6</accession>
<sequence>MNELQKININDLNWTLLISLVLFFTIIIGSAALSSTIAEKRGQKFTIHFFIGLFLPVAYPVFLMIAMKNKLKQASIQAQKAAEEEEDDIPELDIAIDINEDFFKQYPTDKNGHRAGPFVFETDQGIITAQFIIEIQKQLLVIQTLNSKEQEQKLRLPYEKIISCNT</sequence>
<organism evidence="2 3">
    <name type="scientific">Lentisphaera araneosa HTCC2155</name>
    <dbReference type="NCBI Taxonomy" id="313628"/>
    <lineage>
        <taxon>Bacteria</taxon>
        <taxon>Pseudomonadati</taxon>
        <taxon>Lentisphaerota</taxon>
        <taxon>Lentisphaeria</taxon>
        <taxon>Lentisphaerales</taxon>
        <taxon>Lentisphaeraceae</taxon>
        <taxon>Lentisphaera</taxon>
    </lineage>
</organism>
<evidence type="ECO:0000313" key="2">
    <source>
        <dbReference type="EMBL" id="EDM29696.1"/>
    </source>
</evidence>
<dbReference type="EMBL" id="ABCK01000001">
    <property type="protein sequence ID" value="EDM29696.1"/>
    <property type="molecule type" value="Genomic_DNA"/>
</dbReference>
<dbReference type="RefSeq" id="WP_007276815.1">
    <property type="nucleotide sequence ID" value="NZ_ABCK01000001.1"/>
</dbReference>
<keyword evidence="1" id="KW-1133">Transmembrane helix</keyword>
<reference evidence="2 3" key="1">
    <citation type="journal article" date="2010" name="J. Bacteriol.">
        <title>Genome sequence of Lentisphaera araneosa HTCC2155T, the type species of the order Lentisphaerales in the phylum Lentisphaerae.</title>
        <authorList>
            <person name="Thrash J.C."/>
            <person name="Cho J.C."/>
            <person name="Vergin K.L."/>
            <person name="Morris R.M."/>
            <person name="Giovannoni S.J."/>
        </authorList>
    </citation>
    <scope>NUCLEOTIDE SEQUENCE [LARGE SCALE GENOMIC DNA]</scope>
    <source>
        <strain evidence="2 3">HTCC2155</strain>
    </source>
</reference>
<gene>
    <name evidence="2" type="ORF">LNTAR_18138</name>
</gene>
<feature type="transmembrane region" description="Helical" evidence="1">
    <location>
        <begin position="12"/>
        <end position="33"/>
    </location>
</feature>
<name>A6DFW6_9BACT</name>
<dbReference type="STRING" id="313628.LNTAR_18138"/>
<dbReference type="Proteomes" id="UP000004947">
    <property type="component" value="Unassembled WGS sequence"/>
</dbReference>
<dbReference type="AlphaFoldDB" id="A6DFW6"/>
<keyword evidence="3" id="KW-1185">Reference proteome</keyword>
<feature type="transmembrane region" description="Helical" evidence="1">
    <location>
        <begin position="45"/>
        <end position="66"/>
    </location>
</feature>
<evidence type="ECO:0000313" key="3">
    <source>
        <dbReference type="Proteomes" id="UP000004947"/>
    </source>
</evidence>
<keyword evidence="1" id="KW-0472">Membrane</keyword>
<protein>
    <submittedName>
        <fullName evidence="2">Uncharacterized protein</fullName>
    </submittedName>
</protein>
<keyword evidence="1" id="KW-0812">Transmembrane</keyword>
<evidence type="ECO:0000256" key="1">
    <source>
        <dbReference type="SAM" id="Phobius"/>
    </source>
</evidence>